<reference evidence="1 2" key="1">
    <citation type="journal article" date="2005" name="Nature">
        <title>The genome of the social amoeba Dictyostelium discoideum.</title>
        <authorList>
            <consortium name="The Dictyostelium discoideum Sequencing Consortium"/>
            <person name="Eichinger L."/>
            <person name="Pachebat J.A."/>
            <person name="Glockner G."/>
            <person name="Rajandream M.A."/>
            <person name="Sucgang R."/>
            <person name="Berriman M."/>
            <person name="Song J."/>
            <person name="Olsen R."/>
            <person name="Szafranski K."/>
            <person name="Xu Q."/>
            <person name="Tunggal B."/>
            <person name="Kummerfeld S."/>
            <person name="Madera M."/>
            <person name="Konfortov B.A."/>
            <person name="Rivero F."/>
            <person name="Bankier A.T."/>
            <person name="Lehmann R."/>
            <person name="Hamlin N."/>
            <person name="Davies R."/>
            <person name="Gaudet P."/>
            <person name="Fey P."/>
            <person name="Pilcher K."/>
            <person name="Chen G."/>
            <person name="Saunders D."/>
            <person name="Sodergren E."/>
            <person name="Davis P."/>
            <person name="Kerhornou A."/>
            <person name="Nie X."/>
            <person name="Hall N."/>
            <person name="Anjard C."/>
            <person name="Hemphill L."/>
            <person name="Bason N."/>
            <person name="Farbrother P."/>
            <person name="Desany B."/>
            <person name="Just E."/>
            <person name="Morio T."/>
            <person name="Rost R."/>
            <person name="Churcher C."/>
            <person name="Cooper J."/>
            <person name="Haydock S."/>
            <person name="van Driessche N."/>
            <person name="Cronin A."/>
            <person name="Goodhead I."/>
            <person name="Muzny D."/>
            <person name="Mourier T."/>
            <person name="Pain A."/>
            <person name="Lu M."/>
            <person name="Harper D."/>
            <person name="Lindsay R."/>
            <person name="Hauser H."/>
            <person name="James K."/>
            <person name="Quiles M."/>
            <person name="Madan Babu M."/>
            <person name="Saito T."/>
            <person name="Buchrieser C."/>
            <person name="Wardroper A."/>
            <person name="Felder M."/>
            <person name="Thangavelu M."/>
            <person name="Johnson D."/>
            <person name="Knights A."/>
            <person name="Loulseged H."/>
            <person name="Mungall K."/>
            <person name="Oliver K."/>
            <person name="Price C."/>
            <person name="Quail M.A."/>
            <person name="Urushihara H."/>
            <person name="Hernandez J."/>
            <person name="Rabbinowitsch E."/>
            <person name="Steffen D."/>
            <person name="Sanders M."/>
            <person name="Ma J."/>
            <person name="Kohara Y."/>
            <person name="Sharp S."/>
            <person name="Simmonds M."/>
            <person name="Spiegler S."/>
            <person name="Tivey A."/>
            <person name="Sugano S."/>
            <person name="White B."/>
            <person name="Walker D."/>
            <person name="Woodward J."/>
            <person name="Winckler T."/>
            <person name="Tanaka Y."/>
            <person name="Shaulsky G."/>
            <person name="Schleicher M."/>
            <person name="Weinstock G."/>
            <person name="Rosenthal A."/>
            <person name="Cox E.C."/>
            <person name="Chisholm R.L."/>
            <person name="Gibbs R."/>
            <person name="Loomis W.F."/>
            <person name="Platzer M."/>
            <person name="Kay R.R."/>
            <person name="Williams J."/>
            <person name="Dear P.H."/>
            <person name="Noegel A.A."/>
            <person name="Barrell B."/>
            <person name="Kuspa A."/>
        </authorList>
    </citation>
    <scope>NUCLEOTIDE SEQUENCE [LARGE SCALE GENOMIC DNA]</scope>
    <source>
        <strain evidence="1 2">AX4</strain>
    </source>
</reference>
<accession>Q54RH0</accession>
<keyword evidence="2" id="KW-1185">Reference proteome</keyword>
<dbReference type="VEuPathDB" id="AmoebaDB:DDB_G0283217"/>
<name>Q54RH0_DICDI</name>
<protein>
    <submittedName>
        <fullName evidence="1">Uncharacterized protein</fullName>
    </submittedName>
</protein>
<dbReference type="PaxDb" id="44689-DDB0218450"/>
<comment type="caution">
    <text evidence="1">The sequence shown here is derived from an EMBL/GenBank/DDBJ whole genome shotgun (WGS) entry which is preliminary data.</text>
</comment>
<dbReference type="HOGENOM" id="CLU_916529_0_0_1"/>
<dbReference type="Proteomes" id="UP000002195">
    <property type="component" value="Unassembled WGS sequence"/>
</dbReference>
<sequence>MNQASRVYVNSDDYSFIRVPDLTFTSVQDQLLFTCSNCLGGYININEPESNQDSQFSQIDSKTIVIQPPLPTNVIVHEDSAQYSTFSNNTIIVSADFLMDKYNGFDNIDFQFKFDNGIIYSANKQLLSKSVQNYKYQINAPFAYGSGNFSAFVTFENSNKSITNSIPFYYPTKPIITSMSSIKDQELIIRGDGFFGVKIVASFKTIDRITVECEYKTYNQDTNRKFYCQFNHMSYYIQYSPDDPITIQLRNNGELNSKFEPAYTQTFFYDSKSNSEMLNNDISLHSVFSKLLVTLFILISILLQ</sequence>
<evidence type="ECO:0000313" key="2">
    <source>
        <dbReference type="Proteomes" id="UP000002195"/>
    </source>
</evidence>
<gene>
    <name evidence="1" type="ORF">DDB_G0283217</name>
</gene>
<proteinExistence type="predicted"/>
<dbReference type="GeneID" id="8623951"/>
<dbReference type="EMBL" id="AAFI02000051">
    <property type="protein sequence ID" value="EAL65847.1"/>
    <property type="molecule type" value="Genomic_DNA"/>
</dbReference>
<dbReference type="KEGG" id="ddi:DDB_G0283217"/>
<dbReference type="InParanoid" id="Q54RH0"/>
<evidence type="ECO:0000313" key="1">
    <source>
        <dbReference type="EMBL" id="EAL65847.1"/>
    </source>
</evidence>
<organism evidence="1 2">
    <name type="scientific">Dictyostelium discoideum</name>
    <name type="common">Social amoeba</name>
    <dbReference type="NCBI Taxonomy" id="44689"/>
    <lineage>
        <taxon>Eukaryota</taxon>
        <taxon>Amoebozoa</taxon>
        <taxon>Evosea</taxon>
        <taxon>Eumycetozoa</taxon>
        <taxon>Dictyostelia</taxon>
        <taxon>Dictyosteliales</taxon>
        <taxon>Dictyosteliaceae</taxon>
        <taxon>Dictyostelium</taxon>
    </lineage>
</organism>
<dbReference type="RefSeq" id="XP_639175.1">
    <property type="nucleotide sequence ID" value="XM_634083.1"/>
</dbReference>
<dbReference type="AlphaFoldDB" id="Q54RH0"/>